<gene>
    <name evidence="2" type="ORF">K2173_014500</name>
</gene>
<reference evidence="2 3" key="1">
    <citation type="submission" date="2021-09" db="EMBL/GenBank/DDBJ databases">
        <title>Genomic insights and catalytic innovation underlie evolution of tropane alkaloids biosynthesis.</title>
        <authorList>
            <person name="Wang Y.-J."/>
            <person name="Tian T."/>
            <person name="Huang J.-P."/>
            <person name="Huang S.-X."/>
        </authorList>
    </citation>
    <scope>NUCLEOTIDE SEQUENCE [LARGE SCALE GENOMIC DNA]</scope>
    <source>
        <strain evidence="2">KIB-2018</strain>
        <tissue evidence="2">Leaf</tissue>
    </source>
</reference>
<evidence type="ECO:0008006" key="4">
    <source>
        <dbReference type="Google" id="ProtNLM"/>
    </source>
</evidence>
<proteinExistence type="predicted"/>
<evidence type="ECO:0000256" key="1">
    <source>
        <dbReference type="SAM" id="MobiDB-lite"/>
    </source>
</evidence>
<sequence>MAANSQQFGFRQEPSRRVNENQVGQLATSLSKLESQGKLPSQTIVNPKENISAITLRNGKDYPPNAKIKVCSLFLALLGIKRGNNSTGDGSIVYPKGVLEDVLVQVNGLIFPADFFILDMEGDKSSNSSDILLGRPFLSTARTKIDVHNGTLTMEFDGEVITFNVYDAMKYPNDVSCVSSIDIVEPLIQTAFEMEAADKLMVALCKSLTPDNIDDVNQETSHNELHEVVYLIGII</sequence>
<keyword evidence="3" id="KW-1185">Reference proteome</keyword>
<evidence type="ECO:0000313" key="3">
    <source>
        <dbReference type="Proteomes" id="UP001159364"/>
    </source>
</evidence>
<dbReference type="Proteomes" id="UP001159364">
    <property type="component" value="Unassembled WGS sequence"/>
</dbReference>
<dbReference type="EMBL" id="JAIWQS010000102">
    <property type="protein sequence ID" value="KAJ8747725.1"/>
    <property type="molecule type" value="Genomic_DNA"/>
</dbReference>
<dbReference type="InterPro" id="IPR021109">
    <property type="entry name" value="Peptidase_aspartic_dom_sf"/>
</dbReference>
<dbReference type="PANTHER" id="PTHR33067:SF15">
    <property type="entry name" value="RNA-DIRECTED DNA POLYMERASE"/>
    <property type="match status" value="1"/>
</dbReference>
<accession>A0AAV8S6P7</accession>
<dbReference type="PANTHER" id="PTHR33067">
    <property type="entry name" value="RNA-DIRECTED DNA POLYMERASE-RELATED"/>
    <property type="match status" value="1"/>
</dbReference>
<organism evidence="2 3">
    <name type="scientific">Erythroxylum novogranatense</name>
    <dbReference type="NCBI Taxonomy" id="1862640"/>
    <lineage>
        <taxon>Eukaryota</taxon>
        <taxon>Viridiplantae</taxon>
        <taxon>Streptophyta</taxon>
        <taxon>Embryophyta</taxon>
        <taxon>Tracheophyta</taxon>
        <taxon>Spermatophyta</taxon>
        <taxon>Magnoliopsida</taxon>
        <taxon>eudicotyledons</taxon>
        <taxon>Gunneridae</taxon>
        <taxon>Pentapetalae</taxon>
        <taxon>rosids</taxon>
        <taxon>fabids</taxon>
        <taxon>Malpighiales</taxon>
        <taxon>Erythroxylaceae</taxon>
        <taxon>Erythroxylum</taxon>
    </lineage>
</organism>
<dbReference type="CDD" id="cd00303">
    <property type="entry name" value="retropepsin_like"/>
    <property type="match status" value="1"/>
</dbReference>
<comment type="caution">
    <text evidence="2">The sequence shown here is derived from an EMBL/GenBank/DDBJ whole genome shotgun (WGS) entry which is preliminary data.</text>
</comment>
<name>A0AAV8S6P7_9ROSI</name>
<feature type="region of interest" description="Disordered" evidence="1">
    <location>
        <begin position="1"/>
        <end position="21"/>
    </location>
</feature>
<evidence type="ECO:0000313" key="2">
    <source>
        <dbReference type="EMBL" id="KAJ8747725.1"/>
    </source>
</evidence>
<dbReference type="Gene3D" id="2.40.70.10">
    <property type="entry name" value="Acid Proteases"/>
    <property type="match status" value="1"/>
</dbReference>
<dbReference type="AlphaFoldDB" id="A0AAV8S6P7"/>
<protein>
    <recommendedName>
        <fullName evidence="4">Reverse transcriptase domain-containing protein</fullName>
    </recommendedName>
</protein>